<dbReference type="AlphaFoldDB" id="A0A103YD69"/>
<reference evidence="7 8" key="1">
    <citation type="journal article" date="2016" name="Sci. Rep.">
        <title>The genome sequence of the outbreeding globe artichoke constructed de novo incorporating a phase-aware low-pass sequencing strategy of F1 progeny.</title>
        <authorList>
            <person name="Scaglione D."/>
            <person name="Reyes-Chin-Wo S."/>
            <person name="Acquadro A."/>
            <person name="Froenicke L."/>
            <person name="Portis E."/>
            <person name="Beitel C."/>
            <person name="Tirone M."/>
            <person name="Mauro R."/>
            <person name="Lo Monaco A."/>
            <person name="Mauromicale G."/>
            <person name="Faccioli P."/>
            <person name="Cattivelli L."/>
            <person name="Rieseberg L."/>
            <person name="Michelmore R."/>
            <person name="Lanteri S."/>
        </authorList>
    </citation>
    <scope>NUCLEOTIDE SEQUENCE [LARGE SCALE GENOMIC DNA]</scope>
    <source>
        <strain evidence="7">2C</strain>
    </source>
</reference>
<name>A0A103YD69_CYNCS</name>
<keyword evidence="5" id="KW-0326">Glycosidase</keyword>
<dbReference type="InterPro" id="IPR017853">
    <property type="entry name" value="GH"/>
</dbReference>
<evidence type="ECO:0000313" key="7">
    <source>
        <dbReference type="EMBL" id="KVI06923.1"/>
    </source>
</evidence>
<evidence type="ECO:0000256" key="2">
    <source>
        <dbReference type="ARBA" id="ARBA00009809"/>
    </source>
</evidence>
<comment type="similarity">
    <text evidence="2">Belongs to the glycosyl hydrolase 35 family.</text>
</comment>
<evidence type="ECO:0000256" key="1">
    <source>
        <dbReference type="ARBA" id="ARBA00001412"/>
    </source>
</evidence>
<evidence type="ECO:0000256" key="3">
    <source>
        <dbReference type="ARBA" id="ARBA00012756"/>
    </source>
</evidence>
<evidence type="ECO:0000259" key="6">
    <source>
        <dbReference type="Pfam" id="PF01301"/>
    </source>
</evidence>
<dbReference type="GO" id="GO:0005975">
    <property type="term" value="P:carbohydrate metabolic process"/>
    <property type="evidence" value="ECO:0007669"/>
    <property type="project" value="InterPro"/>
</dbReference>
<sequence length="153" mass="17968">MEERRLQMYKEVVGKDVASEMDSYKEYRSHGMQMARRIKTITGTKESVSSRICYYQYTDFELRLSPLESLFSWQGGPIIMLQIENEYRNIEDSYGQKRKDYMKWAANMAVGLGPGVPWIDACNGYYCDGYTPNSKKKPVIWTENWDGWIKKGR</sequence>
<keyword evidence="4 7" id="KW-0378">Hydrolase</keyword>
<feature type="domain" description="Glycoside hydrolase 35 catalytic" evidence="6">
    <location>
        <begin position="67"/>
        <end position="150"/>
    </location>
</feature>
<dbReference type="PROSITE" id="PS01182">
    <property type="entry name" value="GLYCOSYL_HYDROL_F35"/>
    <property type="match status" value="1"/>
</dbReference>
<proteinExistence type="inferred from homology"/>
<evidence type="ECO:0000256" key="4">
    <source>
        <dbReference type="ARBA" id="ARBA00022801"/>
    </source>
</evidence>
<dbReference type="Gramene" id="KVI06923">
    <property type="protein sequence ID" value="KVI06923"/>
    <property type="gene ID" value="Ccrd_014703"/>
</dbReference>
<keyword evidence="8" id="KW-1185">Reference proteome</keyword>
<dbReference type="EC" id="3.2.1.23" evidence="3"/>
<comment type="caution">
    <text evidence="7">The sequence shown here is derived from an EMBL/GenBank/DDBJ whole genome shotgun (WGS) entry which is preliminary data.</text>
</comment>
<dbReference type="Pfam" id="PF01301">
    <property type="entry name" value="Glyco_hydro_35"/>
    <property type="match status" value="1"/>
</dbReference>
<dbReference type="PANTHER" id="PTHR23421">
    <property type="entry name" value="BETA-GALACTOSIDASE RELATED"/>
    <property type="match status" value="1"/>
</dbReference>
<dbReference type="GO" id="GO:0004565">
    <property type="term" value="F:beta-galactosidase activity"/>
    <property type="evidence" value="ECO:0007669"/>
    <property type="project" value="UniProtKB-EC"/>
</dbReference>
<dbReference type="InterPro" id="IPR031330">
    <property type="entry name" value="Gly_Hdrlase_35_cat"/>
</dbReference>
<dbReference type="Gene3D" id="3.20.20.80">
    <property type="entry name" value="Glycosidases"/>
    <property type="match status" value="1"/>
</dbReference>
<protein>
    <recommendedName>
        <fullName evidence="3">beta-galactosidase</fullName>
        <ecNumber evidence="3">3.2.1.23</ecNumber>
    </recommendedName>
</protein>
<evidence type="ECO:0000256" key="5">
    <source>
        <dbReference type="ARBA" id="ARBA00023295"/>
    </source>
</evidence>
<dbReference type="Proteomes" id="UP000243975">
    <property type="component" value="Unassembled WGS sequence"/>
</dbReference>
<dbReference type="InterPro" id="IPR001944">
    <property type="entry name" value="Glycoside_Hdrlase_35"/>
</dbReference>
<comment type="catalytic activity">
    <reaction evidence="1">
        <text>Hydrolysis of terminal non-reducing beta-D-galactose residues in beta-D-galactosides.</text>
        <dbReference type="EC" id="3.2.1.23"/>
    </reaction>
</comment>
<accession>A0A103YD69</accession>
<dbReference type="EMBL" id="LEKV01001540">
    <property type="protein sequence ID" value="KVI06923.1"/>
    <property type="molecule type" value="Genomic_DNA"/>
</dbReference>
<dbReference type="SUPFAM" id="SSF51445">
    <property type="entry name" value="(Trans)glycosidases"/>
    <property type="match status" value="1"/>
</dbReference>
<evidence type="ECO:0000313" key="8">
    <source>
        <dbReference type="Proteomes" id="UP000243975"/>
    </source>
</evidence>
<gene>
    <name evidence="7" type="ORF">Ccrd_014703</name>
</gene>
<dbReference type="InterPro" id="IPR019801">
    <property type="entry name" value="Glyco_hydro_35_CS"/>
</dbReference>
<dbReference type="STRING" id="59895.A0A103YD69"/>
<organism evidence="7 8">
    <name type="scientific">Cynara cardunculus var. scolymus</name>
    <name type="common">Globe artichoke</name>
    <name type="synonym">Cynara scolymus</name>
    <dbReference type="NCBI Taxonomy" id="59895"/>
    <lineage>
        <taxon>Eukaryota</taxon>
        <taxon>Viridiplantae</taxon>
        <taxon>Streptophyta</taxon>
        <taxon>Embryophyta</taxon>
        <taxon>Tracheophyta</taxon>
        <taxon>Spermatophyta</taxon>
        <taxon>Magnoliopsida</taxon>
        <taxon>eudicotyledons</taxon>
        <taxon>Gunneridae</taxon>
        <taxon>Pentapetalae</taxon>
        <taxon>asterids</taxon>
        <taxon>campanulids</taxon>
        <taxon>Asterales</taxon>
        <taxon>Asteraceae</taxon>
        <taxon>Carduoideae</taxon>
        <taxon>Cardueae</taxon>
        <taxon>Carduinae</taxon>
        <taxon>Cynara</taxon>
    </lineage>
</organism>